<reference evidence="1" key="1">
    <citation type="submission" date="2020-05" db="EMBL/GenBank/DDBJ databases">
        <title>Large-scale comparative analyses of tick genomes elucidate their genetic diversity and vector capacities.</title>
        <authorList>
            <person name="Jia N."/>
            <person name="Wang J."/>
            <person name="Shi W."/>
            <person name="Du L."/>
            <person name="Sun Y."/>
            <person name="Zhan W."/>
            <person name="Jiang J."/>
            <person name="Wang Q."/>
            <person name="Zhang B."/>
            <person name="Ji P."/>
            <person name="Sakyi L.B."/>
            <person name="Cui X."/>
            <person name="Yuan T."/>
            <person name="Jiang B."/>
            <person name="Yang W."/>
            <person name="Lam T.T.-Y."/>
            <person name="Chang Q."/>
            <person name="Ding S."/>
            <person name="Wang X."/>
            <person name="Zhu J."/>
            <person name="Ruan X."/>
            <person name="Zhao L."/>
            <person name="Wei J."/>
            <person name="Que T."/>
            <person name="Du C."/>
            <person name="Cheng J."/>
            <person name="Dai P."/>
            <person name="Han X."/>
            <person name="Huang E."/>
            <person name="Gao Y."/>
            <person name="Liu J."/>
            <person name="Shao H."/>
            <person name="Ye R."/>
            <person name="Li L."/>
            <person name="Wei W."/>
            <person name="Wang X."/>
            <person name="Wang C."/>
            <person name="Yang T."/>
            <person name="Huo Q."/>
            <person name="Li W."/>
            <person name="Guo W."/>
            <person name="Chen H."/>
            <person name="Zhou L."/>
            <person name="Ni X."/>
            <person name="Tian J."/>
            <person name="Zhou Y."/>
            <person name="Sheng Y."/>
            <person name="Liu T."/>
            <person name="Pan Y."/>
            <person name="Xia L."/>
            <person name="Li J."/>
            <person name="Zhao F."/>
            <person name="Cao W."/>
        </authorList>
    </citation>
    <scope>NUCLEOTIDE SEQUENCE</scope>
    <source>
        <strain evidence="1">Hyas-2018</strain>
    </source>
</reference>
<evidence type="ECO:0000313" key="1">
    <source>
        <dbReference type="EMBL" id="KAH6942587.1"/>
    </source>
</evidence>
<evidence type="ECO:0000313" key="2">
    <source>
        <dbReference type="Proteomes" id="UP000821845"/>
    </source>
</evidence>
<name>A0ACB7T553_HYAAI</name>
<proteinExistence type="predicted"/>
<comment type="caution">
    <text evidence="1">The sequence shown here is derived from an EMBL/GenBank/DDBJ whole genome shotgun (WGS) entry which is preliminary data.</text>
</comment>
<gene>
    <name evidence="1" type="ORF">HPB50_008244</name>
</gene>
<dbReference type="EMBL" id="CM023490">
    <property type="protein sequence ID" value="KAH6942587.1"/>
    <property type="molecule type" value="Genomic_DNA"/>
</dbReference>
<sequence>MNQLLRRMRIIQRADTLYSCTSEDLESLRQKYNKLTLTKTNKLDLVRNSDGGTTERDLNLVCGNGSRGISEAMRTDGTITSDRREIEQIFHDYFQQQFASTEQPDADTAEQRISLLCSKLQVMEQENGLDMGSDVTTDELRNALRHMNPTEHSTRQ</sequence>
<keyword evidence="2" id="KW-1185">Reference proteome</keyword>
<dbReference type="Proteomes" id="UP000821845">
    <property type="component" value="Chromosome 10"/>
</dbReference>
<protein>
    <submittedName>
        <fullName evidence="1">Uncharacterized protein</fullName>
    </submittedName>
</protein>
<accession>A0ACB7T553</accession>
<organism evidence="1 2">
    <name type="scientific">Hyalomma asiaticum</name>
    <name type="common">Tick</name>
    <dbReference type="NCBI Taxonomy" id="266040"/>
    <lineage>
        <taxon>Eukaryota</taxon>
        <taxon>Metazoa</taxon>
        <taxon>Ecdysozoa</taxon>
        <taxon>Arthropoda</taxon>
        <taxon>Chelicerata</taxon>
        <taxon>Arachnida</taxon>
        <taxon>Acari</taxon>
        <taxon>Parasitiformes</taxon>
        <taxon>Ixodida</taxon>
        <taxon>Ixodoidea</taxon>
        <taxon>Ixodidae</taxon>
        <taxon>Hyalomminae</taxon>
        <taxon>Hyalomma</taxon>
    </lineage>
</organism>